<dbReference type="Proteomes" id="UP000477750">
    <property type="component" value="Unassembled WGS sequence"/>
</dbReference>
<comment type="caution">
    <text evidence="1">The sequence shown here is derived from an EMBL/GenBank/DDBJ whole genome shotgun (WGS) entry which is preliminary data.</text>
</comment>
<organism evidence="1 2">
    <name type="scientific">Glycomyces albidus</name>
    <dbReference type="NCBI Taxonomy" id="2656774"/>
    <lineage>
        <taxon>Bacteria</taxon>
        <taxon>Bacillati</taxon>
        <taxon>Actinomycetota</taxon>
        <taxon>Actinomycetes</taxon>
        <taxon>Glycomycetales</taxon>
        <taxon>Glycomycetaceae</taxon>
        <taxon>Glycomyces</taxon>
    </lineage>
</organism>
<dbReference type="RefSeq" id="WP_153023820.1">
    <property type="nucleotide sequence ID" value="NZ_WIAO01000003.1"/>
</dbReference>
<keyword evidence="2" id="KW-1185">Reference proteome</keyword>
<sequence length="117" mass="12757">MDPIFIAIASAVVGKSTEAAIRGGARVAELVKQRFVKEDATELVLLRAETGRASQEDLAEAVARVCAEDPEFRAELTALIGRDLPVQKVHHQTQFNNTFKGSVGNVTQADRIDRLEL</sequence>
<proteinExistence type="predicted"/>
<reference evidence="1 2" key="1">
    <citation type="submission" date="2019-10" db="EMBL/GenBank/DDBJ databases">
        <title>Glycomyces albidus sp. nov., a novel actinomycete isolated from rhizosphere soil of wheat (Triticum aestivum L.).</title>
        <authorList>
            <person name="Qian L."/>
        </authorList>
    </citation>
    <scope>NUCLEOTIDE SEQUENCE [LARGE SCALE GENOMIC DNA]</scope>
    <source>
        <strain evidence="1 2">NEAU-7082</strain>
    </source>
</reference>
<dbReference type="EMBL" id="WIAO01000003">
    <property type="protein sequence ID" value="MQM24620.1"/>
    <property type="molecule type" value="Genomic_DNA"/>
</dbReference>
<name>A0A6L5G4Q6_9ACTN</name>
<protein>
    <submittedName>
        <fullName evidence="1">Uncharacterized protein</fullName>
    </submittedName>
</protein>
<evidence type="ECO:0000313" key="1">
    <source>
        <dbReference type="EMBL" id="MQM24620.1"/>
    </source>
</evidence>
<dbReference type="AlphaFoldDB" id="A0A6L5G4Q6"/>
<gene>
    <name evidence="1" type="ORF">GFD30_03355</name>
</gene>
<evidence type="ECO:0000313" key="2">
    <source>
        <dbReference type="Proteomes" id="UP000477750"/>
    </source>
</evidence>
<accession>A0A6L5G4Q6</accession>